<reference evidence="2" key="1">
    <citation type="journal article" date="2022" name="Mol. Ecol. Resour.">
        <title>The genomes of chicory, endive, great burdock and yacon provide insights into Asteraceae palaeo-polyploidization history and plant inulin production.</title>
        <authorList>
            <person name="Fan W."/>
            <person name="Wang S."/>
            <person name="Wang H."/>
            <person name="Wang A."/>
            <person name="Jiang F."/>
            <person name="Liu H."/>
            <person name="Zhao H."/>
            <person name="Xu D."/>
            <person name="Zhang Y."/>
        </authorList>
    </citation>
    <scope>NUCLEOTIDE SEQUENCE [LARGE SCALE GENOMIC DNA]</scope>
    <source>
        <strain evidence="2">cv. Niubang</strain>
    </source>
</reference>
<reference evidence="1 2" key="2">
    <citation type="journal article" date="2022" name="Mol. Ecol. Resour.">
        <title>The genomes of chicory, endive, great burdock and yacon provide insights into Asteraceae paleo-polyploidization history and plant inulin production.</title>
        <authorList>
            <person name="Fan W."/>
            <person name="Wang S."/>
            <person name="Wang H."/>
            <person name="Wang A."/>
            <person name="Jiang F."/>
            <person name="Liu H."/>
            <person name="Zhao H."/>
            <person name="Xu D."/>
            <person name="Zhang Y."/>
        </authorList>
    </citation>
    <scope>NUCLEOTIDE SEQUENCE [LARGE SCALE GENOMIC DNA]</scope>
    <source>
        <strain evidence="2">cv. Niubang</strain>
    </source>
</reference>
<evidence type="ECO:0000313" key="2">
    <source>
        <dbReference type="Proteomes" id="UP001055879"/>
    </source>
</evidence>
<protein>
    <submittedName>
        <fullName evidence="1">Uncharacterized protein</fullName>
    </submittedName>
</protein>
<sequence>MGIQSKSSTSTLLKHTHNNKWGFIGTGSRLPKNKGSTQRYEKKKNKERKEEEKCTPVTKKDADYGSTEIELQ</sequence>
<dbReference type="EMBL" id="CM042049">
    <property type="protein sequence ID" value="KAI3748256.1"/>
    <property type="molecule type" value="Genomic_DNA"/>
</dbReference>
<accession>A0ACB9DPW6</accession>
<proteinExistence type="predicted"/>
<organism evidence="1 2">
    <name type="scientific">Arctium lappa</name>
    <name type="common">Greater burdock</name>
    <name type="synonym">Lappa major</name>
    <dbReference type="NCBI Taxonomy" id="4217"/>
    <lineage>
        <taxon>Eukaryota</taxon>
        <taxon>Viridiplantae</taxon>
        <taxon>Streptophyta</taxon>
        <taxon>Embryophyta</taxon>
        <taxon>Tracheophyta</taxon>
        <taxon>Spermatophyta</taxon>
        <taxon>Magnoliopsida</taxon>
        <taxon>eudicotyledons</taxon>
        <taxon>Gunneridae</taxon>
        <taxon>Pentapetalae</taxon>
        <taxon>asterids</taxon>
        <taxon>campanulids</taxon>
        <taxon>Asterales</taxon>
        <taxon>Asteraceae</taxon>
        <taxon>Carduoideae</taxon>
        <taxon>Cardueae</taxon>
        <taxon>Arctiinae</taxon>
        <taxon>Arctium</taxon>
    </lineage>
</organism>
<name>A0ACB9DPW6_ARCLA</name>
<evidence type="ECO:0000313" key="1">
    <source>
        <dbReference type="EMBL" id="KAI3748256.1"/>
    </source>
</evidence>
<gene>
    <name evidence="1" type="ORF">L6452_11218</name>
</gene>
<comment type="caution">
    <text evidence="1">The sequence shown here is derived from an EMBL/GenBank/DDBJ whole genome shotgun (WGS) entry which is preliminary data.</text>
</comment>
<keyword evidence="2" id="KW-1185">Reference proteome</keyword>
<dbReference type="Proteomes" id="UP001055879">
    <property type="component" value="Linkage Group LG03"/>
</dbReference>